<protein>
    <recommendedName>
        <fullName evidence="8">VIT family</fullName>
    </recommendedName>
</protein>
<dbReference type="EMBL" id="PNHQ01000024">
    <property type="protein sequence ID" value="PMC79192.1"/>
    <property type="molecule type" value="Genomic_DNA"/>
</dbReference>
<keyword evidence="7" id="KW-1185">Reference proteome</keyword>
<gene>
    <name evidence="6" type="ORF">CJ191_08205</name>
</gene>
<accession>A0A2N6UC99</accession>
<feature type="transmembrane region" description="Helical" evidence="5">
    <location>
        <begin position="20"/>
        <end position="38"/>
    </location>
</feature>
<dbReference type="AlphaFoldDB" id="A0A2N6UC99"/>
<evidence type="ECO:0008006" key="8">
    <source>
        <dbReference type="Google" id="ProtNLM"/>
    </source>
</evidence>
<dbReference type="PANTHER" id="PTHR31851">
    <property type="entry name" value="FE(2+)/MN(2+) TRANSPORTER PCL1"/>
    <property type="match status" value="1"/>
</dbReference>
<organism evidence="6 7">
    <name type="scientific">Aerococcus viridans</name>
    <dbReference type="NCBI Taxonomy" id="1377"/>
    <lineage>
        <taxon>Bacteria</taxon>
        <taxon>Bacillati</taxon>
        <taxon>Bacillota</taxon>
        <taxon>Bacilli</taxon>
        <taxon>Lactobacillales</taxon>
        <taxon>Aerococcaceae</taxon>
        <taxon>Aerococcus</taxon>
    </lineage>
</organism>
<dbReference type="GO" id="GO:0005384">
    <property type="term" value="F:manganese ion transmembrane transporter activity"/>
    <property type="evidence" value="ECO:0007669"/>
    <property type="project" value="InterPro"/>
</dbReference>
<evidence type="ECO:0000313" key="6">
    <source>
        <dbReference type="EMBL" id="PMC79192.1"/>
    </source>
</evidence>
<evidence type="ECO:0000256" key="3">
    <source>
        <dbReference type="ARBA" id="ARBA00022989"/>
    </source>
</evidence>
<comment type="subcellular location">
    <subcellularLocation>
        <location evidence="1">Endomembrane system</location>
        <topology evidence="1">Multi-pass membrane protein</topology>
    </subcellularLocation>
</comment>
<sequence length="234" mass="25735">MVKANPFNFCMNSDYVKSMVYGGLDGIITTFAVVAGVTGGSLDFQIVIVLGFSNLLADGLSMAVGDYLSSKSENEFIMKEIEQHQSNFKYDFQSELNDFKKYYIDKGLTETDASLISETLAKYPEVIEEERINMIFGTAETEAHPIYNALITFCSFIVYGFIPLIAYVFASFSPFLMENTFVVAGVLTGLTLFILGAIKSKLTLTNWVRSGMEMLLVGGAAALIAYMIGFMLGS</sequence>
<keyword evidence="4 5" id="KW-0472">Membrane</keyword>
<feature type="transmembrane region" description="Helical" evidence="5">
    <location>
        <begin position="44"/>
        <end position="68"/>
    </location>
</feature>
<keyword evidence="3 5" id="KW-1133">Transmembrane helix</keyword>
<dbReference type="GO" id="GO:0012505">
    <property type="term" value="C:endomembrane system"/>
    <property type="evidence" value="ECO:0007669"/>
    <property type="project" value="UniProtKB-SubCell"/>
</dbReference>
<evidence type="ECO:0000256" key="4">
    <source>
        <dbReference type="ARBA" id="ARBA00023136"/>
    </source>
</evidence>
<dbReference type="Pfam" id="PF01988">
    <property type="entry name" value="VIT1"/>
    <property type="match status" value="1"/>
</dbReference>
<dbReference type="Proteomes" id="UP000235701">
    <property type="component" value="Unassembled WGS sequence"/>
</dbReference>
<keyword evidence="2 5" id="KW-0812">Transmembrane</keyword>
<evidence type="ECO:0000256" key="1">
    <source>
        <dbReference type="ARBA" id="ARBA00004127"/>
    </source>
</evidence>
<reference evidence="6 7" key="1">
    <citation type="submission" date="2017-09" db="EMBL/GenBank/DDBJ databases">
        <title>Bacterial strain isolated from the female urinary microbiota.</title>
        <authorList>
            <person name="Thomas-White K."/>
            <person name="Kumar N."/>
            <person name="Forster S."/>
            <person name="Putonti C."/>
            <person name="Lawley T."/>
            <person name="Wolfe A.J."/>
        </authorList>
    </citation>
    <scope>NUCLEOTIDE SEQUENCE [LARGE SCALE GENOMIC DNA]</scope>
    <source>
        <strain evidence="6 7">UMB0240</strain>
    </source>
</reference>
<evidence type="ECO:0000256" key="2">
    <source>
        <dbReference type="ARBA" id="ARBA00022692"/>
    </source>
</evidence>
<comment type="caution">
    <text evidence="6">The sequence shown here is derived from an EMBL/GenBank/DDBJ whole genome shotgun (WGS) entry which is preliminary data.</text>
</comment>
<feature type="transmembrane region" description="Helical" evidence="5">
    <location>
        <begin position="146"/>
        <end position="169"/>
    </location>
</feature>
<dbReference type="GO" id="GO:0030026">
    <property type="term" value="P:intracellular manganese ion homeostasis"/>
    <property type="evidence" value="ECO:0007669"/>
    <property type="project" value="InterPro"/>
</dbReference>
<dbReference type="OrthoDB" id="9781619at2"/>
<evidence type="ECO:0000256" key="5">
    <source>
        <dbReference type="SAM" id="Phobius"/>
    </source>
</evidence>
<feature type="transmembrane region" description="Helical" evidence="5">
    <location>
        <begin position="214"/>
        <end position="233"/>
    </location>
</feature>
<feature type="transmembrane region" description="Helical" evidence="5">
    <location>
        <begin position="181"/>
        <end position="202"/>
    </location>
</feature>
<name>A0A2N6UC99_9LACT</name>
<dbReference type="InterPro" id="IPR008217">
    <property type="entry name" value="Ccc1_fam"/>
</dbReference>
<proteinExistence type="predicted"/>
<evidence type="ECO:0000313" key="7">
    <source>
        <dbReference type="Proteomes" id="UP000235701"/>
    </source>
</evidence>